<dbReference type="EMBL" id="CAJVCH010065779">
    <property type="protein sequence ID" value="CAG7719928.1"/>
    <property type="molecule type" value="Genomic_DNA"/>
</dbReference>
<feature type="region of interest" description="Disordered" evidence="1">
    <location>
        <begin position="61"/>
        <end position="86"/>
    </location>
</feature>
<dbReference type="AlphaFoldDB" id="A0A8J2NSX3"/>
<organism evidence="2 3">
    <name type="scientific">Allacma fusca</name>
    <dbReference type="NCBI Taxonomy" id="39272"/>
    <lineage>
        <taxon>Eukaryota</taxon>
        <taxon>Metazoa</taxon>
        <taxon>Ecdysozoa</taxon>
        <taxon>Arthropoda</taxon>
        <taxon>Hexapoda</taxon>
        <taxon>Collembola</taxon>
        <taxon>Symphypleona</taxon>
        <taxon>Sminthuridae</taxon>
        <taxon>Allacma</taxon>
    </lineage>
</organism>
<accession>A0A8J2NSX3</accession>
<name>A0A8J2NSX3_9HEXA</name>
<reference evidence="2" key="1">
    <citation type="submission" date="2021-06" db="EMBL/GenBank/DDBJ databases">
        <authorList>
            <person name="Hodson N. C."/>
            <person name="Mongue J. A."/>
            <person name="Jaron S. K."/>
        </authorList>
    </citation>
    <scope>NUCLEOTIDE SEQUENCE</scope>
</reference>
<protein>
    <submittedName>
        <fullName evidence="2">Uncharacterized protein</fullName>
    </submittedName>
</protein>
<gene>
    <name evidence="2" type="ORF">AFUS01_LOCUS9227</name>
</gene>
<proteinExistence type="predicted"/>
<evidence type="ECO:0000313" key="2">
    <source>
        <dbReference type="EMBL" id="CAG7719928.1"/>
    </source>
</evidence>
<sequence>MGDEKTLMGGDRGHLGLQELNANAIHLDVNNLHSTGRTVLVTNPRESGQLFVGRRIQNYTGTESTEEIHTSRSPRWGNGWDGERSA</sequence>
<dbReference type="Proteomes" id="UP000708208">
    <property type="component" value="Unassembled WGS sequence"/>
</dbReference>
<keyword evidence="3" id="KW-1185">Reference proteome</keyword>
<comment type="caution">
    <text evidence="2">The sequence shown here is derived from an EMBL/GenBank/DDBJ whole genome shotgun (WGS) entry which is preliminary data.</text>
</comment>
<evidence type="ECO:0000313" key="3">
    <source>
        <dbReference type="Proteomes" id="UP000708208"/>
    </source>
</evidence>
<evidence type="ECO:0000256" key="1">
    <source>
        <dbReference type="SAM" id="MobiDB-lite"/>
    </source>
</evidence>